<protein>
    <submittedName>
        <fullName evidence="1">Uncharacterized protein</fullName>
    </submittedName>
</protein>
<dbReference type="OrthoDB" id="4528334at2"/>
<evidence type="ECO:0000313" key="2">
    <source>
        <dbReference type="Proteomes" id="UP000450000"/>
    </source>
</evidence>
<evidence type="ECO:0000313" key="1">
    <source>
        <dbReference type="EMBL" id="MQS16322.1"/>
    </source>
</evidence>
<reference evidence="1 2" key="1">
    <citation type="submission" date="2019-09" db="EMBL/GenBank/DDBJ databases">
        <title>Genome Sequences of Streptomyces kaniharaensis ATCC 21070.</title>
        <authorList>
            <person name="Zhu W."/>
            <person name="De Crecy-Lagard V."/>
            <person name="Richards N.G."/>
        </authorList>
    </citation>
    <scope>NUCLEOTIDE SEQUENCE [LARGE SCALE GENOMIC DNA]</scope>
    <source>
        <strain evidence="1 2">SF-557</strain>
    </source>
</reference>
<gene>
    <name evidence="1" type="ORF">F7Q99_29935</name>
</gene>
<dbReference type="RefSeq" id="WP_153467035.1">
    <property type="nucleotide sequence ID" value="NZ_WBOF01000002.1"/>
</dbReference>
<organism evidence="1 2">
    <name type="scientific">Streptomyces kaniharaensis</name>
    <dbReference type="NCBI Taxonomy" id="212423"/>
    <lineage>
        <taxon>Bacteria</taxon>
        <taxon>Bacillati</taxon>
        <taxon>Actinomycetota</taxon>
        <taxon>Actinomycetes</taxon>
        <taxon>Kitasatosporales</taxon>
        <taxon>Streptomycetaceae</taxon>
        <taxon>Streptomyces</taxon>
    </lineage>
</organism>
<name>A0A6N7KXF2_9ACTN</name>
<proteinExistence type="predicted"/>
<dbReference type="EMBL" id="WBOF01000002">
    <property type="protein sequence ID" value="MQS16322.1"/>
    <property type="molecule type" value="Genomic_DNA"/>
</dbReference>
<sequence>MGLDIIVVMADWTRLARIPAHERLDVLDDTAFPVPWSDADPNALAVAAPDGWVWPPEPAWCARYQFHGTTGSHSFHWRLAAAWADIRQSAAPDLQAALDHFLGALVPEAPDDGPAPAASFPDDPSPWRPDVLLLCAPDEIPGLARAWATAAPRLEELRVPFDAECAGWAGRPASFDAAAALLREWGEVVAGAESRGWGLIGLR</sequence>
<comment type="caution">
    <text evidence="1">The sequence shown here is derived from an EMBL/GenBank/DDBJ whole genome shotgun (WGS) entry which is preliminary data.</text>
</comment>
<keyword evidence="2" id="KW-1185">Reference proteome</keyword>
<dbReference type="Proteomes" id="UP000450000">
    <property type="component" value="Unassembled WGS sequence"/>
</dbReference>
<accession>A0A6N7KXF2</accession>
<dbReference type="AlphaFoldDB" id="A0A6N7KXF2"/>